<feature type="compositionally biased region" description="Basic and acidic residues" evidence="1">
    <location>
        <begin position="44"/>
        <end position="56"/>
    </location>
</feature>
<dbReference type="AlphaFoldDB" id="A0A8J4GE41"/>
<protein>
    <submittedName>
        <fullName evidence="2">Uncharacterized protein</fullName>
    </submittedName>
</protein>
<feature type="non-terminal residue" evidence="2">
    <location>
        <position position="1"/>
    </location>
</feature>
<gene>
    <name evidence="2" type="ORF">Vretimale_9912</name>
</gene>
<sequence length="165" mass="16445">DAEPQTSGGREAAAMTQMGGGALTAEAVAEEEAGQLQAGPSQQHEGHQHDDDHELALGEAEAEAVKHVGGQGDSVVGGGGGAMEGYAQQLLSSSVRLKVEPMDYEQPYGIVRTMADGAPEQDPPMTSGGVVSYGTEAAATETPEAAVAATGGGVAAQGKGRSLEG</sequence>
<name>A0A8J4GE41_9CHLO</name>
<feature type="region of interest" description="Disordered" evidence="1">
    <location>
        <begin position="114"/>
        <end position="165"/>
    </location>
</feature>
<evidence type="ECO:0000256" key="1">
    <source>
        <dbReference type="SAM" id="MobiDB-lite"/>
    </source>
</evidence>
<feature type="region of interest" description="Disordered" evidence="1">
    <location>
        <begin position="1"/>
        <end position="84"/>
    </location>
</feature>
<feature type="compositionally biased region" description="Low complexity" evidence="1">
    <location>
        <begin position="134"/>
        <end position="149"/>
    </location>
</feature>
<reference evidence="2" key="1">
    <citation type="journal article" date="2021" name="Proc. Natl. Acad. Sci. U.S.A.">
        <title>Three genomes in the algal genus Volvox reveal the fate of a haploid sex-determining region after a transition to homothallism.</title>
        <authorList>
            <person name="Yamamoto K."/>
            <person name="Hamaji T."/>
            <person name="Kawai-Toyooka H."/>
            <person name="Matsuzaki R."/>
            <person name="Takahashi F."/>
            <person name="Nishimura Y."/>
            <person name="Kawachi M."/>
            <person name="Noguchi H."/>
            <person name="Minakuchi Y."/>
            <person name="Umen J.G."/>
            <person name="Toyoda A."/>
            <person name="Nozaki H."/>
        </authorList>
    </citation>
    <scope>NUCLEOTIDE SEQUENCE</scope>
    <source>
        <strain evidence="2">NIES-3785</strain>
    </source>
</reference>
<comment type="caution">
    <text evidence="2">The sequence shown here is derived from an EMBL/GenBank/DDBJ whole genome shotgun (WGS) entry which is preliminary data.</text>
</comment>
<feature type="non-terminal residue" evidence="2">
    <location>
        <position position="165"/>
    </location>
</feature>
<organism evidence="2 3">
    <name type="scientific">Volvox reticuliferus</name>
    <dbReference type="NCBI Taxonomy" id="1737510"/>
    <lineage>
        <taxon>Eukaryota</taxon>
        <taxon>Viridiplantae</taxon>
        <taxon>Chlorophyta</taxon>
        <taxon>core chlorophytes</taxon>
        <taxon>Chlorophyceae</taxon>
        <taxon>CS clade</taxon>
        <taxon>Chlamydomonadales</taxon>
        <taxon>Volvocaceae</taxon>
        <taxon>Volvox</taxon>
    </lineage>
</organism>
<proteinExistence type="predicted"/>
<feature type="compositionally biased region" description="Low complexity" evidence="1">
    <location>
        <begin position="34"/>
        <end position="43"/>
    </location>
</feature>
<evidence type="ECO:0000313" key="2">
    <source>
        <dbReference type="EMBL" id="GIM05409.1"/>
    </source>
</evidence>
<feature type="compositionally biased region" description="Gly residues" evidence="1">
    <location>
        <begin position="69"/>
        <end position="83"/>
    </location>
</feature>
<accession>A0A8J4GE41</accession>
<dbReference type="EMBL" id="BNCQ01000018">
    <property type="protein sequence ID" value="GIM05409.1"/>
    <property type="molecule type" value="Genomic_DNA"/>
</dbReference>
<evidence type="ECO:0000313" key="3">
    <source>
        <dbReference type="Proteomes" id="UP000722791"/>
    </source>
</evidence>
<dbReference type="Proteomes" id="UP000722791">
    <property type="component" value="Unassembled WGS sequence"/>
</dbReference>